<dbReference type="EMBL" id="BAABDQ010000044">
    <property type="protein sequence ID" value="GAA3608747.1"/>
    <property type="molecule type" value="Genomic_DNA"/>
</dbReference>
<name>A0ABP6ZK20_9ACTN</name>
<keyword evidence="3" id="KW-1185">Reference proteome</keyword>
<evidence type="ECO:0000313" key="2">
    <source>
        <dbReference type="EMBL" id="GAA3608747.1"/>
    </source>
</evidence>
<comment type="caution">
    <text evidence="2">The sequence shown here is derived from an EMBL/GenBank/DDBJ whole genome shotgun (WGS) entry which is preliminary data.</text>
</comment>
<evidence type="ECO:0000313" key="3">
    <source>
        <dbReference type="Proteomes" id="UP001500630"/>
    </source>
</evidence>
<gene>
    <name evidence="2" type="ORF">GCM10022419_112110</name>
</gene>
<sequence length="101" mass="11048">MLVAERQAEPAQVAHPVRVEPFAQDVLTRADNAEHTSPYVRIREPNRSTRRAAGRSRNGERVRGTCHVTTFRLAEPRDARDPTAARAMSGAGVTLADTNGT</sequence>
<dbReference type="Proteomes" id="UP001500630">
    <property type="component" value="Unassembled WGS sequence"/>
</dbReference>
<proteinExistence type="predicted"/>
<reference evidence="3" key="1">
    <citation type="journal article" date="2019" name="Int. J. Syst. Evol. Microbiol.">
        <title>The Global Catalogue of Microorganisms (GCM) 10K type strain sequencing project: providing services to taxonomists for standard genome sequencing and annotation.</title>
        <authorList>
            <consortium name="The Broad Institute Genomics Platform"/>
            <consortium name="The Broad Institute Genome Sequencing Center for Infectious Disease"/>
            <person name="Wu L."/>
            <person name="Ma J."/>
        </authorList>
    </citation>
    <scope>NUCLEOTIDE SEQUENCE [LARGE SCALE GENOMIC DNA]</scope>
    <source>
        <strain evidence="3">JCM 17326</strain>
    </source>
</reference>
<evidence type="ECO:0000256" key="1">
    <source>
        <dbReference type="SAM" id="MobiDB-lite"/>
    </source>
</evidence>
<protein>
    <submittedName>
        <fullName evidence="2">Uncharacterized protein</fullName>
    </submittedName>
</protein>
<feature type="compositionally biased region" description="Basic and acidic residues" evidence="1">
    <location>
        <begin position="74"/>
        <end position="83"/>
    </location>
</feature>
<organism evidence="2 3">
    <name type="scientific">Nonomuraea rosea</name>
    <dbReference type="NCBI Taxonomy" id="638574"/>
    <lineage>
        <taxon>Bacteria</taxon>
        <taxon>Bacillati</taxon>
        <taxon>Actinomycetota</taxon>
        <taxon>Actinomycetes</taxon>
        <taxon>Streptosporangiales</taxon>
        <taxon>Streptosporangiaceae</taxon>
        <taxon>Nonomuraea</taxon>
    </lineage>
</organism>
<feature type="region of interest" description="Disordered" evidence="1">
    <location>
        <begin position="44"/>
        <end position="101"/>
    </location>
</feature>
<accession>A0ABP6ZK20</accession>